<keyword evidence="1" id="KW-0479">Metal-binding</keyword>
<dbReference type="PROSITE" id="PS50950">
    <property type="entry name" value="ZF_THAP"/>
    <property type="match status" value="1"/>
</dbReference>
<protein>
    <submittedName>
        <fullName evidence="5">PREDICTED: uncharacterized protein LOC105844711</fullName>
    </submittedName>
</protein>
<evidence type="ECO:0000256" key="2">
    <source>
        <dbReference type="ARBA" id="ARBA00022771"/>
    </source>
</evidence>
<evidence type="ECO:0000256" key="4">
    <source>
        <dbReference type="ARBA" id="ARBA00023125"/>
    </source>
</evidence>
<organism evidence="5 6">
    <name type="scientific">Paramuricea clavata</name>
    <name type="common">Red gorgonian</name>
    <name type="synonym">Violescent sea-whip</name>
    <dbReference type="NCBI Taxonomy" id="317549"/>
    <lineage>
        <taxon>Eukaryota</taxon>
        <taxon>Metazoa</taxon>
        <taxon>Cnidaria</taxon>
        <taxon>Anthozoa</taxon>
        <taxon>Octocorallia</taxon>
        <taxon>Malacalcyonacea</taxon>
        <taxon>Plexauridae</taxon>
        <taxon>Paramuricea</taxon>
    </lineage>
</organism>
<accession>A0A7D9END4</accession>
<gene>
    <name evidence="5" type="ORF">PACLA_8A053358</name>
</gene>
<dbReference type="Pfam" id="PF05485">
    <property type="entry name" value="THAP"/>
    <property type="match status" value="1"/>
</dbReference>
<dbReference type="Proteomes" id="UP001152795">
    <property type="component" value="Unassembled WGS sequence"/>
</dbReference>
<dbReference type="GO" id="GO:0003677">
    <property type="term" value="F:DNA binding"/>
    <property type="evidence" value="ECO:0007669"/>
    <property type="project" value="UniProtKB-UniRule"/>
</dbReference>
<name>A0A7D9END4_PARCT</name>
<dbReference type="SUPFAM" id="SSF57716">
    <property type="entry name" value="Glucocorticoid receptor-like (DNA-binding domain)"/>
    <property type="match status" value="1"/>
</dbReference>
<comment type="caution">
    <text evidence="5">The sequence shown here is derived from an EMBL/GenBank/DDBJ whole genome shotgun (WGS) entry which is preliminary data.</text>
</comment>
<sequence>MPGANCVFSNCGTNRREKYDGVGIFRISQRKSPLYSAWREDVISIIKKYRMDDETFKRQIEACNISICERHYKQDDIEFTSKGRKALVVGALPTINLPARSHQAKLAPARRPLTIVNQNAQNTTARIVIRILRSYVKELRN</sequence>
<evidence type="ECO:0000256" key="1">
    <source>
        <dbReference type="ARBA" id="ARBA00022723"/>
    </source>
</evidence>
<dbReference type="InterPro" id="IPR006612">
    <property type="entry name" value="THAP_Znf"/>
</dbReference>
<dbReference type="EMBL" id="CACRXK020007143">
    <property type="protein sequence ID" value="CAB4011433.1"/>
    <property type="molecule type" value="Genomic_DNA"/>
</dbReference>
<keyword evidence="2" id="KW-0863">Zinc-finger</keyword>
<dbReference type="OrthoDB" id="5983843at2759"/>
<evidence type="ECO:0000256" key="3">
    <source>
        <dbReference type="ARBA" id="ARBA00022833"/>
    </source>
</evidence>
<dbReference type="AlphaFoldDB" id="A0A7D9END4"/>
<keyword evidence="6" id="KW-1185">Reference proteome</keyword>
<keyword evidence="4" id="KW-0238">DNA-binding</keyword>
<keyword evidence="3" id="KW-0862">Zinc</keyword>
<reference evidence="5" key="1">
    <citation type="submission" date="2020-04" db="EMBL/GenBank/DDBJ databases">
        <authorList>
            <person name="Alioto T."/>
            <person name="Alioto T."/>
            <person name="Gomez Garrido J."/>
        </authorList>
    </citation>
    <scope>NUCLEOTIDE SEQUENCE</scope>
    <source>
        <strain evidence="5">A484AB</strain>
    </source>
</reference>
<proteinExistence type="predicted"/>
<dbReference type="GO" id="GO:0008270">
    <property type="term" value="F:zinc ion binding"/>
    <property type="evidence" value="ECO:0007669"/>
    <property type="project" value="UniProtKB-KW"/>
</dbReference>
<evidence type="ECO:0000313" key="5">
    <source>
        <dbReference type="EMBL" id="CAB4011433.1"/>
    </source>
</evidence>
<evidence type="ECO:0000313" key="6">
    <source>
        <dbReference type="Proteomes" id="UP001152795"/>
    </source>
</evidence>